<organism evidence="2 4">
    <name type="scientific">Lysinibacillus sphaericus</name>
    <name type="common">Bacillus sphaericus</name>
    <dbReference type="NCBI Taxonomy" id="1421"/>
    <lineage>
        <taxon>Bacteria</taxon>
        <taxon>Bacillati</taxon>
        <taxon>Bacillota</taxon>
        <taxon>Bacilli</taxon>
        <taxon>Bacillales</taxon>
        <taxon>Bacillaceae</taxon>
        <taxon>Lysinibacillus</taxon>
    </lineage>
</organism>
<protein>
    <submittedName>
        <fullName evidence="3">Cytoplasmic protein</fullName>
    </submittedName>
</protein>
<sequence length="323" mass="37726">MNLVIREKPLKLLWYEALLRRLCDGDRDTTYYSEQFRRLDAGFAGEKRVDREWHELVCPNTFAVLHNVVLVNAAQHFHQVDTLFICKHFMFVVEIKNIHGRLDFDATTHQCTRTKSDGTVEGFANPITQIQRHIQYIKIISKNYSLPIEGAVILSNPSAIIANHPKSVPIFHVSGLQSHIQTLFEKYPTPILTNEQLTRFVQLIRAQHQPQEILPRIDTSRFRHGVLCPKCRYKNQMHFYRGGWKCLACHYTSTEIFAEALQDYRLLVSRTITNSQLRAFFGITSSDAANRLLRKFQFPSTGTYKNRIYYLPDNLIEYMKPFF</sequence>
<name>A0A2S0K569_LYSSH</name>
<dbReference type="AlphaFoldDB" id="A0A2S0K569"/>
<reference evidence="3 5" key="2">
    <citation type="submission" date="2018-06" db="EMBL/GenBank/DDBJ databases">
        <authorList>
            <consortium name="Pathogen Informatics"/>
            <person name="Doyle S."/>
        </authorList>
    </citation>
    <scope>NUCLEOTIDE SEQUENCE [LARGE SCALE GENOMIC DNA]</scope>
    <source>
        <strain evidence="3 5">NCTC10338</strain>
    </source>
</reference>
<dbReference type="RefSeq" id="WP_024362921.1">
    <property type="nucleotide sequence ID" value="NZ_BJNS01000058.1"/>
</dbReference>
<dbReference type="Pfam" id="PF08378">
    <property type="entry name" value="NERD"/>
    <property type="match status" value="1"/>
</dbReference>
<dbReference type="GeneID" id="48278477"/>
<evidence type="ECO:0000313" key="3">
    <source>
        <dbReference type="EMBL" id="SUV15621.1"/>
    </source>
</evidence>
<gene>
    <name evidence="2" type="ORF">LS41612_19910</name>
    <name evidence="3" type="ORF">NCTC10338_00690</name>
</gene>
<evidence type="ECO:0000313" key="5">
    <source>
        <dbReference type="Proteomes" id="UP000255295"/>
    </source>
</evidence>
<dbReference type="EMBL" id="UFSZ01000001">
    <property type="protein sequence ID" value="SUV15621.1"/>
    <property type="molecule type" value="Genomic_DNA"/>
</dbReference>
<evidence type="ECO:0000259" key="1">
    <source>
        <dbReference type="PROSITE" id="PS50965"/>
    </source>
</evidence>
<evidence type="ECO:0000313" key="4">
    <source>
        <dbReference type="Proteomes" id="UP000238825"/>
    </source>
</evidence>
<dbReference type="PROSITE" id="PS50965">
    <property type="entry name" value="NERD"/>
    <property type="match status" value="1"/>
</dbReference>
<reference evidence="2 4" key="1">
    <citation type="submission" date="2017-03" db="EMBL/GenBank/DDBJ databases">
        <title>The whole genome sequencing and assembly of Lysinibacillus sphaericus DSM 28T strain.</title>
        <authorList>
            <person name="Lee Y.-J."/>
            <person name="Yi H."/>
            <person name="Bahn Y.-S."/>
            <person name="Kim J.F."/>
            <person name="Lee D.-W."/>
        </authorList>
    </citation>
    <scope>NUCLEOTIDE SEQUENCE [LARGE SCALE GENOMIC DNA]</scope>
    <source>
        <strain evidence="2 4">DSM 28</strain>
    </source>
</reference>
<dbReference type="Proteomes" id="UP000238825">
    <property type="component" value="Chromosome"/>
</dbReference>
<accession>A0A2S0K569</accession>
<dbReference type="Proteomes" id="UP000255295">
    <property type="component" value="Unassembled WGS sequence"/>
</dbReference>
<feature type="domain" description="NERD" evidence="1">
    <location>
        <begin position="41"/>
        <end position="160"/>
    </location>
</feature>
<evidence type="ECO:0000313" key="2">
    <source>
        <dbReference type="EMBL" id="AVK98414.1"/>
    </source>
</evidence>
<proteinExistence type="predicted"/>
<dbReference type="InterPro" id="IPR011528">
    <property type="entry name" value="NERD"/>
</dbReference>
<dbReference type="EMBL" id="CP019980">
    <property type="protein sequence ID" value="AVK98414.1"/>
    <property type="molecule type" value="Genomic_DNA"/>
</dbReference>